<evidence type="ECO:0000313" key="1">
    <source>
        <dbReference type="EMBL" id="KAA6344482.1"/>
    </source>
</evidence>
<organism evidence="1">
    <name type="scientific">termite gut metagenome</name>
    <dbReference type="NCBI Taxonomy" id="433724"/>
    <lineage>
        <taxon>unclassified sequences</taxon>
        <taxon>metagenomes</taxon>
        <taxon>organismal metagenomes</taxon>
    </lineage>
</organism>
<dbReference type="PROSITE" id="PS51257">
    <property type="entry name" value="PROKAR_LIPOPROTEIN"/>
    <property type="match status" value="1"/>
</dbReference>
<dbReference type="EMBL" id="SNRY01000215">
    <property type="protein sequence ID" value="KAA6344482.1"/>
    <property type="molecule type" value="Genomic_DNA"/>
</dbReference>
<comment type="caution">
    <text evidence="1">The sequence shown here is derived from an EMBL/GenBank/DDBJ whole genome shotgun (WGS) entry which is preliminary data.</text>
</comment>
<dbReference type="AlphaFoldDB" id="A0A5J4SFE0"/>
<proteinExistence type="predicted"/>
<protein>
    <submittedName>
        <fullName evidence="1">Uncharacterized protein</fullName>
    </submittedName>
</protein>
<reference evidence="1" key="1">
    <citation type="submission" date="2019-03" db="EMBL/GenBank/DDBJ databases">
        <title>Single cell metagenomics reveals metabolic interactions within the superorganism composed of flagellate Streblomastix strix and complex community of Bacteroidetes bacteria on its surface.</title>
        <authorList>
            <person name="Treitli S.C."/>
            <person name="Kolisko M."/>
            <person name="Husnik F."/>
            <person name="Keeling P."/>
            <person name="Hampl V."/>
        </authorList>
    </citation>
    <scope>NUCLEOTIDE SEQUENCE</scope>
    <source>
        <strain evidence="1">STM</strain>
    </source>
</reference>
<accession>A0A5J4SFE0</accession>
<gene>
    <name evidence="1" type="ORF">EZS27_007888</name>
</gene>
<name>A0A5J4SFE0_9ZZZZ</name>
<sequence length="302" mass="35439">MMKPYINILLFTFFLFSCSEKDLVEDEELIELSEIGILTNSFEFESAQTKSEITEKVESDYINEHFSQSRFIDRAGKYTLYVSYKDFKKVEYVFDRTTGKWKPKEVGIRYANDGKAVFDLSLEFTSYPQEEDILFSLDSFIGAAKLDKLSYTIDNVVLTHAKQLVVLSLPIEMYFSMVDNKDIGYKLIEDETAINSSKKFYTEDITIDAIRKRLYYSFIPFNATLLDFTIYYDNINWGDNKPETVDLSYNYSVLDKLEANKFLLFKGEFFNENRFVYSTVSNLKTNDTNYYTFIKDSVVYDF</sequence>